<keyword evidence="1" id="KW-0677">Repeat</keyword>
<dbReference type="Proteomes" id="UP000813444">
    <property type="component" value="Unassembled WGS sequence"/>
</dbReference>
<feature type="repeat" description="ANK" evidence="3">
    <location>
        <begin position="923"/>
        <end position="951"/>
    </location>
</feature>
<dbReference type="SUPFAM" id="SSF53474">
    <property type="entry name" value="alpha/beta-Hydrolases"/>
    <property type="match status" value="1"/>
</dbReference>
<evidence type="ECO:0000313" key="7">
    <source>
        <dbReference type="Proteomes" id="UP000813444"/>
    </source>
</evidence>
<feature type="repeat" description="ANK" evidence="3">
    <location>
        <begin position="1225"/>
        <end position="1253"/>
    </location>
</feature>
<dbReference type="EMBL" id="JAGPNK010000003">
    <property type="protein sequence ID" value="KAH7324347.1"/>
    <property type="molecule type" value="Genomic_DNA"/>
</dbReference>
<evidence type="ECO:0000313" key="6">
    <source>
        <dbReference type="EMBL" id="KAH7324347.1"/>
    </source>
</evidence>
<feature type="repeat" description="ANK" evidence="3">
    <location>
        <begin position="954"/>
        <end position="986"/>
    </location>
</feature>
<dbReference type="Gene3D" id="3.40.50.1820">
    <property type="entry name" value="alpha/beta hydrolase"/>
    <property type="match status" value="1"/>
</dbReference>
<dbReference type="SMART" id="SM00248">
    <property type="entry name" value="ANK"/>
    <property type="match status" value="12"/>
</dbReference>
<dbReference type="InterPro" id="IPR029058">
    <property type="entry name" value="AB_hydrolase_fold"/>
</dbReference>
<dbReference type="InterPro" id="IPR002110">
    <property type="entry name" value="Ankyrin_rpt"/>
</dbReference>
<dbReference type="PANTHER" id="PTHR24198">
    <property type="entry name" value="ANKYRIN REPEAT AND PROTEIN KINASE DOMAIN-CONTAINING PROTEIN"/>
    <property type="match status" value="1"/>
</dbReference>
<evidence type="ECO:0000256" key="4">
    <source>
        <dbReference type="SAM" id="MobiDB-lite"/>
    </source>
</evidence>
<organism evidence="6 7">
    <name type="scientific">Stachybotrys elegans</name>
    <dbReference type="NCBI Taxonomy" id="80388"/>
    <lineage>
        <taxon>Eukaryota</taxon>
        <taxon>Fungi</taxon>
        <taxon>Dikarya</taxon>
        <taxon>Ascomycota</taxon>
        <taxon>Pezizomycotina</taxon>
        <taxon>Sordariomycetes</taxon>
        <taxon>Hypocreomycetidae</taxon>
        <taxon>Hypocreales</taxon>
        <taxon>Stachybotryaceae</taxon>
        <taxon>Stachybotrys</taxon>
    </lineage>
</organism>
<dbReference type="OrthoDB" id="427518at2759"/>
<feature type="compositionally biased region" description="Acidic residues" evidence="4">
    <location>
        <begin position="799"/>
        <end position="810"/>
    </location>
</feature>
<dbReference type="InterPro" id="IPR056884">
    <property type="entry name" value="NPHP3-like_N"/>
</dbReference>
<dbReference type="PANTHER" id="PTHR24198:SF165">
    <property type="entry name" value="ANKYRIN REPEAT-CONTAINING PROTEIN-RELATED"/>
    <property type="match status" value="1"/>
</dbReference>
<feature type="repeat" description="ANK" evidence="3">
    <location>
        <begin position="1191"/>
        <end position="1223"/>
    </location>
</feature>
<protein>
    <submittedName>
        <fullName evidence="6">Ankyrin repeat-containing domain protein</fullName>
    </submittedName>
</protein>
<evidence type="ECO:0000259" key="5">
    <source>
        <dbReference type="Pfam" id="PF24883"/>
    </source>
</evidence>
<gene>
    <name evidence="6" type="ORF">B0I35DRAFT_423967</name>
</gene>
<sequence length="1537" mass="169825">MASKPAKLPSPKLGLDVILNPEHPTVDIVAIHGLGANPETSWEYKEEDGKVFNWLIDQNGLKKDFPRARVLQLAYGSAYRGAFKMKQYMSNLAEELLSLLQLNREQSPRRALVLLGHSMGGILIAKALCIADESRQRYPDMYESFAGCLFFGTPFNGTPVAEIAVEWSKIHEESGKAIQSTLLPLLEEGNENLRDLKRAFLTSAGKLAQKVNLHCFYEELQTNWDNIINKLANQEFPENLLSKLGSKPLRDFVSRDSATLSGYGETGLTKAHRDLVRFTSFKDPQYQKVREPLKHIVQNAPRIARGRFNCTRQTAIDRGTLSKVLIKLEGADPRNKYELSLRQVPPKPWIVDAQEYKSWLNPDNPKIDSYIWICGSEGTGKTTAATAAIQNIQSEIEEAERQDPTGQPQLLAYFYCDQVPGFSTAEDVLKSILKQLCQQQEVLATYAKTFSTEVSAGKKSASMSIELLWQCLRDMLTEGSMGTMHFVINNIHDLPENEASTRKLLLFIRSDIENGQQEERRRVSTRWFFTSRDRRSIRKCMEADSRVQSIDLKGEKYRHNLQLDLKNHAWTQVDELQRLKNYSKAITYFAGSVIGKFAEDTKWIDVAVVRLAGLPTGSNDVLIRKMLERAPQDFRALLDETWTSILKPTTDGIESIKELLRALILTSEAPTEGELLVLTGSSPDSKEDQESLRRLIEKCKPMLILPTVGTNWRVTFVNEDVERHLRENAEKLLSLEKYDIKLQHGILAMRCFGHVLDRLSNAEISAMETMGETIPVQANAESDETSNVATVPTGAEQENLMDSELDNSDDETSKSETQSPPWLPLPYATVYWLYHASQATPDVAQRLCSEGEAFWKSKSTIREKWLLEYEKKTKDYTSRGVAVDGLNALHVAATVGFPHLVEYLLEKGHKEDIHEYDSLINQPLHLAAAFGNTEMVEQLLNNGALVNAAGPDGNDCTPLAMAALAGEVGVMSTLIAHDANKDAIDTSIGPVVNGAIISGNPEAVRKLIEEGVELTFECDAGHQDQQSEDPEESPWPAPLALAALISDLSMFSAILEAGRKSLTPSDYAKALEYASISGRVEILEKLLGYEELEESCFQRSLDAATKEENWDVIPLLLANCKSLDCDGVFRTAATGRDSQVKILMECWEYKGETISQDLLDSCLYTATDFEKNETVIKLLEFGADPNAAGEEYGNALTAACHDGTTEIVQALLDKGADINAPEGYPLQAAAAQGHLEVVKLLVERGVSIDGDSEKHESRRALQAACDKSHLDVAKFLLDSGADANLGGGRFDRPIFAAIWENNTELLHRLLEFDGLQLDISGSEFNTTPLHLAALFLPRDDVKSVLDANVPVNITDPAGDTALMAAAMTGDHETLMLLLEHGADFTIENKMGMTPLNIAAQLGHGECVRMLAARASAVISKLKEAASEGDETALKVIESEQETRSECMAKEPLKVFDTFEELGKFYGTLDSTDDGHASSGPSNEGHPVPEPRDNNGSMQESSDEGQCMPKESGKACSLPSQTEEGDTLLASGDEDGLL</sequence>
<accession>A0A8K0WTP0</accession>
<dbReference type="SUPFAM" id="SSF48403">
    <property type="entry name" value="Ankyrin repeat"/>
    <property type="match status" value="2"/>
</dbReference>
<feature type="repeat" description="ANK" evidence="3">
    <location>
        <begin position="1357"/>
        <end position="1389"/>
    </location>
</feature>
<feature type="domain" description="Nephrocystin 3-like N-terminal" evidence="5">
    <location>
        <begin position="349"/>
        <end position="532"/>
    </location>
</feature>
<dbReference type="Pfam" id="PF24883">
    <property type="entry name" value="NPHP3_N"/>
    <property type="match status" value="1"/>
</dbReference>
<keyword evidence="7" id="KW-1185">Reference proteome</keyword>
<evidence type="ECO:0000256" key="3">
    <source>
        <dbReference type="PROSITE-ProRule" id="PRU00023"/>
    </source>
</evidence>
<feature type="region of interest" description="Disordered" evidence="4">
    <location>
        <begin position="779"/>
        <end position="820"/>
    </location>
</feature>
<dbReference type="Gene3D" id="3.40.50.300">
    <property type="entry name" value="P-loop containing nucleotide triphosphate hydrolases"/>
    <property type="match status" value="1"/>
</dbReference>
<evidence type="ECO:0000256" key="1">
    <source>
        <dbReference type="ARBA" id="ARBA00022737"/>
    </source>
</evidence>
<feature type="repeat" description="ANK" evidence="3">
    <location>
        <begin position="884"/>
        <end position="916"/>
    </location>
</feature>
<dbReference type="PROSITE" id="PS50088">
    <property type="entry name" value="ANK_REPEAT"/>
    <property type="match status" value="7"/>
</dbReference>
<dbReference type="InterPro" id="IPR027417">
    <property type="entry name" value="P-loop_NTPase"/>
</dbReference>
<keyword evidence="2 3" id="KW-0040">ANK repeat</keyword>
<dbReference type="Pfam" id="PF12796">
    <property type="entry name" value="Ank_2"/>
    <property type="match status" value="3"/>
</dbReference>
<dbReference type="SUPFAM" id="SSF52540">
    <property type="entry name" value="P-loop containing nucleoside triphosphate hydrolases"/>
    <property type="match status" value="1"/>
</dbReference>
<reference evidence="6" key="1">
    <citation type="journal article" date="2021" name="Nat. Commun.">
        <title>Genetic determinants of endophytism in the Arabidopsis root mycobiome.</title>
        <authorList>
            <person name="Mesny F."/>
            <person name="Miyauchi S."/>
            <person name="Thiergart T."/>
            <person name="Pickel B."/>
            <person name="Atanasova L."/>
            <person name="Karlsson M."/>
            <person name="Huettel B."/>
            <person name="Barry K.W."/>
            <person name="Haridas S."/>
            <person name="Chen C."/>
            <person name="Bauer D."/>
            <person name="Andreopoulos W."/>
            <person name="Pangilinan J."/>
            <person name="LaButti K."/>
            <person name="Riley R."/>
            <person name="Lipzen A."/>
            <person name="Clum A."/>
            <person name="Drula E."/>
            <person name="Henrissat B."/>
            <person name="Kohler A."/>
            <person name="Grigoriev I.V."/>
            <person name="Martin F.M."/>
            <person name="Hacquard S."/>
        </authorList>
    </citation>
    <scope>NUCLEOTIDE SEQUENCE</scope>
    <source>
        <strain evidence="6">MPI-CAGE-CH-0235</strain>
    </source>
</reference>
<feature type="region of interest" description="Disordered" evidence="4">
    <location>
        <begin position="1466"/>
        <end position="1537"/>
    </location>
</feature>
<evidence type="ECO:0000256" key="2">
    <source>
        <dbReference type="ARBA" id="ARBA00023043"/>
    </source>
</evidence>
<name>A0A8K0WTP0_9HYPO</name>
<dbReference type="PROSITE" id="PS50297">
    <property type="entry name" value="ANK_REP_REGION"/>
    <property type="match status" value="6"/>
</dbReference>
<proteinExistence type="predicted"/>
<feature type="repeat" description="ANK" evidence="3">
    <location>
        <begin position="1256"/>
        <end position="1288"/>
    </location>
</feature>
<comment type="caution">
    <text evidence="6">The sequence shown here is derived from an EMBL/GenBank/DDBJ whole genome shotgun (WGS) entry which is preliminary data.</text>
</comment>
<dbReference type="InterPro" id="IPR036770">
    <property type="entry name" value="Ankyrin_rpt-contain_sf"/>
</dbReference>
<dbReference type="Gene3D" id="1.25.40.20">
    <property type="entry name" value="Ankyrin repeat-containing domain"/>
    <property type="match status" value="3"/>
</dbReference>